<dbReference type="AlphaFoldDB" id="A0A9W4XJR3"/>
<dbReference type="PANTHER" id="PTHR28272:SF1">
    <property type="entry name" value="RIBONUCLEASES P_MRP PROTEIN SUBUNIT POP3"/>
    <property type="match status" value="1"/>
</dbReference>
<feature type="compositionally biased region" description="Basic residues" evidence="1">
    <location>
        <begin position="48"/>
        <end position="67"/>
    </location>
</feature>
<evidence type="ECO:0000313" key="2">
    <source>
        <dbReference type="EMBL" id="CAI6334504.1"/>
    </source>
</evidence>
<dbReference type="EMBL" id="CAOQHR010000005">
    <property type="protein sequence ID" value="CAI6334504.1"/>
    <property type="molecule type" value="Genomic_DNA"/>
</dbReference>
<dbReference type="GO" id="GO:0005655">
    <property type="term" value="C:nucleolar ribonuclease P complex"/>
    <property type="evidence" value="ECO:0007669"/>
    <property type="project" value="TreeGrafter"/>
</dbReference>
<feature type="compositionally biased region" description="Basic and acidic residues" evidence="1">
    <location>
        <begin position="68"/>
        <end position="78"/>
    </location>
</feature>
<gene>
    <name evidence="2" type="ORF">PDIGIT_LOCUS7565</name>
</gene>
<dbReference type="GO" id="GO:0004526">
    <property type="term" value="F:ribonuclease P activity"/>
    <property type="evidence" value="ECO:0007669"/>
    <property type="project" value="TreeGrafter"/>
</dbReference>
<name>A0A9W4XJR3_9PLEO</name>
<dbReference type="InterPro" id="IPR013241">
    <property type="entry name" value="RNase_P_Pop3"/>
</dbReference>
<dbReference type="GO" id="GO:0008033">
    <property type="term" value="P:tRNA processing"/>
    <property type="evidence" value="ECO:0007669"/>
    <property type="project" value="InterPro"/>
</dbReference>
<organism evidence="2 3">
    <name type="scientific">Periconia digitata</name>
    <dbReference type="NCBI Taxonomy" id="1303443"/>
    <lineage>
        <taxon>Eukaryota</taxon>
        <taxon>Fungi</taxon>
        <taxon>Dikarya</taxon>
        <taxon>Ascomycota</taxon>
        <taxon>Pezizomycotina</taxon>
        <taxon>Dothideomycetes</taxon>
        <taxon>Pleosporomycetidae</taxon>
        <taxon>Pleosporales</taxon>
        <taxon>Massarineae</taxon>
        <taxon>Periconiaceae</taxon>
        <taxon>Periconia</taxon>
    </lineage>
</organism>
<dbReference type="Proteomes" id="UP001152607">
    <property type="component" value="Unassembled WGS sequence"/>
</dbReference>
<dbReference type="GO" id="GO:0000172">
    <property type="term" value="C:ribonuclease MRP complex"/>
    <property type="evidence" value="ECO:0007669"/>
    <property type="project" value="TreeGrafter"/>
</dbReference>
<reference evidence="2" key="1">
    <citation type="submission" date="2023-01" db="EMBL/GenBank/DDBJ databases">
        <authorList>
            <person name="Van Ghelder C."/>
            <person name="Rancurel C."/>
        </authorList>
    </citation>
    <scope>NUCLEOTIDE SEQUENCE</scope>
    <source>
        <strain evidence="2">CNCM I-4278</strain>
    </source>
</reference>
<dbReference type="PANTHER" id="PTHR28272">
    <property type="entry name" value="RIBONUCLEASES P/MRP PROTEIN SUBUNIT POP3"/>
    <property type="match status" value="1"/>
</dbReference>
<comment type="caution">
    <text evidence="2">The sequence shown here is derived from an EMBL/GenBank/DDBJ whole genome shotgun (WGS) entry which is preliminary data.</text>
</comment>
<dbReference type="GO" id="GO:0005829">
    <property type="term" value="C:cytosol"/>
    <property type="evidence" value="ECO:0007669"/>
    <property type="project" value="TreeGrafter"/>
</dbReference>
<accession>A0A9W4XJR3</accession>
<evidence type="ECO:0000313" key="3">
    <source>
        <dbReference type="Proteomes" id="UP001152607"/>
    </source>
</evidence>
<dbReference type="OrthoDB" id="20109at2759"/>
<feature type="compositionally biased region" description="Polar residues" evidence="1">
    <location>
        <begin position="79"/>
        <end position="89"/>
    </location>
</feature>
<feature type="region of interest" description="Disordered" evidence="1">
    <location>
        <begin position="48"/>
        <end position="110"/>
    </location>
</feature>
<protein>
    <submittedName>
        <fullName evidence="2">Uncharacterized protein</fullName>
    </submittedName>
</protein>
<sequence>MPPKASKPAFKSTIPFTETQWPVITPDVRDNIVDLLCHLLQPLGDHRRTHIIPSKGKKSRTKKRKRSTKDQNEQHHSSSDPSTKSNPKNDSSDDLNQPLPPPPPPEISSHILIGLNSITRHLEALLPPQTQPQAQPTAKETPEQPKLRPFAQIILLTTSPANPSLSLPHAHIPPLLSLSSSSNAKQQTQILSLPLNPSEPRLSSALHIPHIAALGILEGAPGTEALINYVRENVEGGGVVECKWVKEAMEGRWLGGKIVS</sequence>
<dbReference type="GO" id="GO:0006364">
    <property type="term" value="P:rRNA processing"/>
    <property type="evidence" value="ECO:0007669"/>
    <property type="project" value="InterPro"/>
</dbReference>
<keyword evidence="3" id="KW-1185">Reference proteome</keyword>
<proteinExistence type="predicted"/>
<evidence type="ECO:0000256" key="1">
    <source>
        <dbReference type="SAM" id="MobiDB-lite"/>
    </source>
</evidence>
<dbReference type="GO" id="GO:0034965">
    <property type="term" value="P:intronic box C/D snoRNA processing"/>
    <property type="evidence" value="ECO:0007669"/>
    <property type="project" value="TreeGrafter"/>
</dbReference>
<dbReference type="GO" id="GO:0000171">
    <property type="term" value="F:ribonuclease MRP activity"/>
    <property type="evidence" value="ECO:0007669"/>
    <property type="project" value="TreeGrafter"/>
</dbReference>